<reference evidence="1" key="1">
    <citation type="submission" date="2021-06" db="EMBL/GenBank/DDBJ databases">
        <title>Parelaphostrongylus tenuis whole genome reference sequence.</title>
        <authorList>
            <person name="Garwood T.J."/>
            <person name="Larsen P.A."/>
            <person name="Fountain-Jones N.M."/>
            <person name="Garbe J.R."/>
            <person name="Macchietto M.G."/>
            <person name="Kania S.A."/>
            <person name="Gerhold R.W."/>
            <person name="Richards J.E."/>
            <person name="Wolf T.M."/>
        </authorList>
    </citation>
    <scope>NUCLEOTIDE SEQUENCE</scope>
    <source>
        <strain evidence="1">MNPRO001-30</strain>
        <tissue evidence="1">Meninges</tissue>
    </source>
</reference>
<dbReference type="Proteomes" id="UP001196413">
    <property type="component" value="Unassembled WGS sequence"/>
</dbReference>
<evidence type="ECO:0000313" key="2">
    <source>
        <dbReference type="Proteomes" id="UP001196413"/>
    </source>
</evidence>
<dbReference type="EMBL" id="JAHQIW010000416">
    <property type="protein sequence ID" value="KAJ1348010.1"/>
    <property type="molecule type" value="Genomic_DNA"/>
</dbReference>
<gene>
    <name evidence="1" type="ORF">KIN20_003218</name>
</gene>
<sequence>MPVQSIIEAGNVPPLPLQHQNVDWIARRRSKREHLRILVMFLTRNSFRESDSRKLNNHAQVFNVLEQQGRSALLSHAIISNILGQLMVQVSYDPLECKEVETDLSKRLLILISTNSIYRRNEHAVEALRRTSLVWLRPNIQLLTNCERGAFHCDVLVNEPIATTNTIMASRSRQKWQDVVNRAVRMLALGSF</sequence>
<comment type="caution">
    <text evidence="1">The sequence shown here is derived from an EMBL/GenBank/DDBJ whole genome shotgun (WGS) entry which is preliminary data.</text>
</comment>
<proteinExistence type="predicted"/>
<keyword evidence="2" id="KW-1185">Reference proteome</keyword>
<dbReference type="AlphaFoldDB" id="A0AAD5QHA0"/>
<organism evidence="1 2">
    <name type="scientific">Parelaphostrongylus tenuis</name>
    <name type="common">Meningeal worm</name>
    <dbReference type="NCBI Taxonomy" id="148309"/>
    <lineage>
        <taxon>Eukaryota</taxon>
        <taxon>Metazoa</taxon>
        <taxon>Ecdysozoa</taxon>
        <taxon>Nematoda</taxon>
        <taxon>Chromadorea</taxon>
        <taxon>Rhabditida</taxon>
        <taxon>Rhabditina</taxon>
        <taxon>Rhabditomorpha</taxon>
        <taxon>Strongyloidea</taxon>
        <taxon>Metastrongylidae</taxon>
        <taxon>Parelaphostrongylus</taxon>
    </lineage>
</organism>
<protein>
    <submittedName>
        <fullName evidence="1">Uncharacterized protein</fullName>
    </submittedName>
</protein>
<name>A0AAD5QHA0_PARTN</name>
<evidence type="ECO:0000313" key="1">
    <source>
        <dbReference type="EMBL" id="KAJ1348010.1"/>
    </source>
</evidence>
<accession>A0AAD5QHA0</accession>